<proteinExistence type="predicted"/>
<dbReference type="EMBL" id="JAHBMH010000044">
    <property type="protein sequence ID" value="KAK1936484.1"/>
    <property type="molecule type" value="Genomic_DNA"/>
</dbReference>
<name>A0AAD9GDM7_BABDI</name>
<gene>
    <name evidence="1" type="ORF">X943_003766</name>
</gene>
<evidence type="ECO:0000313" key="2">
    <source>
        <dbReference type="Proteomes" id="UP001195914"/>
    </source>
</evidence>
<protein>
    <submittedName>
        <fullName evidence="1">Uncharacterized protein</fullName>
    </submittedName>
</protein>
<organism evidence="1 2">
    <name type="scientific">Babesia divergens</name>
    <dbReference type="NCBI Taxonomy" id="32595"/>
    <lineage>
        <taxon>Eukaryota</taxon>
        <taxon>Sar</taxon>
        <taxon>Alveolata</taxon>
        <taxon>Apicomplexa</taxon>
        <taxon>Aconoidasida</taxon>
        <taxon>Piroplasmida</taxon>
        <taxon>Babesiidae</taxon>
        <taxon>Babesia</taxon>
    </lineage>
</organism>
<reference evidence="1" key="1">
    <citation type="journal article" date="2014" name="Nucleic Acids Res.">
        <title>The evolutionary dynamics of variant antigen genes in Babesia reveal a history of genomic innovation underlying host-parasite interaction.</title>
        <authorList>
            <person name="Jackson A.P."/>
            <person name="Otto T.D."/>
            <person name="Darby A."/>
            <person name="Ramaprasad A."/>
            <person name="Xia D."/>
            <person name="Echaide I.E."/>
            <person name="Farber M."/>
            <person name="Gahlot S."/>
            <person name="Gamble J."/>
            <person name="Gupta D."/>
            <person name="Gupta Y."/>
            <person name="Jackson L."/>
            <person name="Malandrin L."/>
            <person name="Malas T.B."/>
            <person name="Moussa E."/>
            <person name="Nair M."/>
            <person name="Reid A.J."/>
            <person name="Sanders M."/>
            <person name="Sharma J."/>
            <person name="Tracey A."/>
            <person name="Quail M.A."/>
            <person name="Weir W."/>
            <person name="Wastling J.M."/>
            <person name="Hall N."/>
            <person name="Willadsen P."/>
            <person name="Lingelbach K."/>
            <person name="Shiels B."/>
            <person name="Tait A."/>
            <person name="Berriman M."/>
            <person name="Allred D.R."/>
            <person name="Pain A."/>
        </authorList>
    </citation>
    <scope>NUCLEOTIDE SEQUENCE</scope>
    <source>
        <strain evidence="1">1802A</strain>
    </source>
</reference>
<keyword evidence="2" id="KW-1185">Reference proteome</keyword>
<comment type="caution">
    <text evidence="1">The sequence shown here is derived from an EMBL/GenBank/DDBJ whole genome shotgun (WGS) entry which is preliminary data.</text>
</comment>
<sequence>MESSDFCARGSTSCAFKEFNKNGDINLGSFNDKTLPPFELKIHKSDLTSDRQFKIAAESQTSTGYIWLCVDILSEDDHIPVSRDRYAYYNDMLTRDYLMNVSRNGMAAHGISISKFTLKSDGTTALNGVSGVGHKDTVMATITINKGISEGLYFVVIAYGSPFRPSPMVCIKEIVVNVLP</sequence>
<accession>A0AAD9GDM7</accession>
<dbReference type="Proteomes" id="UP001195914">
    <property type="component" value="Unassembled WGS sequence"/>
</dbReference>
<reference evidence="1" key="2">
    <citation type="submission" date="2021-05" db="EMBL/GenBank/DDBJ databases">
        <authorList>
            <person name="Pain A."/>
        </authorList>
    </citation>
    <scope>NUCLEOTIDE SEQUENCE</scope>
    <source>
        <strain evidence="1">1802A</strain>
    </source>
</reference>
<dbReference type="AlphaFoldDB" id="A0AAD9GDM7"/>
<evidence type="ECO:0000313" key="1">
    <source>
        <dbReference type="EMBL" id="KAK1936484.1"/>
    </source>
</evidence>